<dbReference type="Pfam" id="PF00004">
    <property type="entry name" value="AAA"/>
    <property type="match status" value="1"/>
</dbReference>
<dbReference type="Gene3D" id="1.10.8.60">
    <property type="match status" value="1"/>
</dbReference>
<reference evidence="7 8" key="1">
    <citation type="journal article" date="2014" name="Genome Biol. Evol.">
        <title>The secreted proteins of Achlya hypogyna and Thraustotheca clavata identify the ancestral oomycete secretome and reveal gene acquisitions by horizontal gene transfer.</title>
        <authorList>
            <person name="Misner I."/>
            <person name="Blouin N."/>
            <person name="Leonard G."/>
            <person name="Richards T.A."/>
            <person name="Lane C.E."/>
        </authorList>
    </citation>
    <scope>NUCLEOTIDE SEQUENCE [LARGE SCALE GENOMIC DNA]</scope>
    <source>
        <strain evidence="7 8">ATCC 48635</strain>
    </source>
</reference>
<dbReference type="InterPro" id="IPR003593">
    <property type="entry name" value="AAA+_ATPase"/>
</dbReference>
<evidence type="ECO:0000313" key="8">
    <source>
        <dbReference type="Proteomes" id="UP000243579"/>
    </source>
</evidence>
<dbReference type="InterPro" id="IPR003959">
    <property type="entry name" value="ATPase_AAA_core"/>
</dbReference>
<dbReference type="InterPro" id="IPR027417">
    <property type="entry name" value="P-loop_NTPase"/>
</dbReference>
<dbReference type="Pfam" id="PF09336">
    <property type="entry name" value="Vps4_C"/>
    <property type="match status" value="1"/>
</dbReference>
<feature type="compositionally biased region" description="Low complexity" evidence="5">
    <location>
        <begin position="265"/>
        <end position="276"/>
    </location>
</feature>
<dbReference type="GO" id="GO:0005524">
    <property type="term" value="F:ATP binding"/>
    <property type="evidence" value="ECO:0007669"/>
    <property type="project" value="UniProtKB-KW"/>
</dbReference>
<dbReference type="InterPro" id="IPR015415">
    <property type="entry name" value="Spast_Vps4_C"/>
</dbReference>
<keyword evidence="2 4" id="KW-0547">Nucleotide-binding</keyword>
<dbReference type="PANTHER" id="PTHR23074:SF17">
    <property type="entry name" value="FIDGETIN-LIKE PROTEIN 1"/>
    <property type="match status" value="1"/>
</dbReference>
<dbReference type="GO" id="GO:0016887">
    <property type="term" value="F:ATP hydrolysis activity"/>
    <property type="evidence" value="ECO:0007669"/>
    <property type="project" value="InterPro"/>
</dbReference>
<evidence type="ECO:0000256" key="1">
    <source>
        <dbReference type="ARBA" id="ARBA00006914"/>
    </source>
</evidence>
<dbReference type="InterPro" id="IPR050304">
    <property type="entry name" value="MT-severing_AAA_ATPase"/>
</dbReference>
<gene>
    <name evidence="7" type="ORF">ACHHYP_14496</name>
</gene>
<evidence type="ECO:0000313" key="7">
    <source>
        <dbReference type="EMBL" id="OQR83611.1"/>
    </source>
</evidence>
<comment type="caution">
    <text evidence="7">The sequence shown here is derived from an EMBL/GenBank/DDBJ whole genome shotgun (WGS) entry which is preliminary data.</text>
</comment>
<sequence length="609" mass="67206">MEPWKEYTVARGRVEQAASEEGTMEARRHILMDREDNLLALLHEMDAMGSRDDDGIQELRKIHRLELYQVRTELGLLTKPEKLTPPTGITEGYRFLRMDDIREEWEAWFNPPPAKARKANPPPAMPVSSPAANPTASHAVVQRSSPPVVAAPPIRPPADRPSLRDFAPRRSPDQDDHPPRRGLPPPPRGPQVGNPFVTASEKLQTDERDGKNKNSERRQQGHGHGSNGIKGYHPMNPQVLFPKGGNDDPAPRISRPFQPPDGSRPRGAPQPTGGAAPAPPESEEDIDPRLKSCDPELISKIELEIVDAGDPVKFDDIAGLHFAKKCVNELVIWPMARPDIFTGLRSLPKGLLLFGPPGTGKTLIGKAIATQSGATFFSISASSLTSKWIGEGEKLVRTLFAVAAVKQPSVIFIDEIDSLLTQRSSTENEASRRMKTEFLVQLDGAGTKSKDIILVVGATNRPQELDEAARRRFVKRLYIPLPSAEARLDMVQRLLSKNTHNLEADDMSYIVERTRGLLVTHHFNTQISAGFSGADMRALCTEAAMGPIRDCVNIQTMDADLVRAIARADFDDALRGVRPSVSSKDLEFYLEWNAEFGSYQIEDPSSDAN</sequence>
<dbReference type="AlphaFoldDB" id="A0A1V9YD20"/>
<feature type="compositionally biased region" description="Basic and acidic residues" evidence="5">
    <location>
        <begin position="157"/>
        <end position="179"/>
    </location>
</feature>
<dbReference type="OrthoDB" id="10251136at2759"/>
<dbReference type="Pfam" id="PF17862">
    <property type="entry name" value="AAA_lid_3"/>
    <property type="match status" value="1"/>
</dbReference>
<comment type="similarity">
    <text evidence="1 4">Belongs to the AAA ATPase family.</text>
</comment>
<proteinExistence type="inferred from homology"/>
<dbReference type="STRING" id="1202772.A0A1V9YD20"/>
<feature type="compositionally biased region" description="Low complexity" evidence="5">
    <location>
        <begin position="126"/>
        <end position="148"/>
    </location>
</feature>
<dbReference type="PROSITE" id="PS00674">
    <property type="entry name" value="AAA"/>
    <property type="match status" value="1"/>
</dbReference>
<evidence type="ECO:0000256" key="4">
    <source>
        <dbReference type="RuleBase" id="RU003651"/>
    </source>
</evidence>
<name>A0A1V9YD20_ACHHY</name>
<keyword evidence="8" id="KW-1185">Reference proteome</keyword>
<dbReference type="EMBL" id="JNBR01002133">
    <property type="protein sequence ID" value="OQR83611.1"/>
    <property type="molecule type" value="Genomic_DNA"/>
</dbReference>
<evidence type="ECO:0000256" key="3">
    <source>
        <dbReference type="ARBA" id="ARBA00022840"/>
    </source>
</evidence>
<feature type="region of interest" description="Disordered" evidence="5">
    <location>
        <begin position="111"/>
        <end position="289"/>
    </location>
</feature>
<feature type="compositionally biased region" description="Basic and acidic residues" evidence="5">
    <location>
        <begin position="203"/>
        <end position="219"/>
    </location>
</feature>
<feature type="domain" description="AAA+ ATPase" evidence="6">
    <location>
        <begin position="347"/>
        <end position="483"/>
    </location>
</feature>
<dbReference type="SMART" id="SM00382">
    <property type="entry name" value="AAA"/>
    <property type="match status" value="1"/>
</dbReference>
<dbReference type="InterPro" id="IPR041569">
    <property type="entry name" value="AAA_lid_3"/>
</dbReference>
<dbReference type="InterPro" id="IPR003960">
    <property type="entry name" value="ATPase_AAA_CS"/>
</dbReference>
<feature type="compositionally biased region" description="Pro residues" evidence="5">
    <location>
        <begin position="111"/>
        <end position="125"/>
    </location>
</feature>
<evidence type="ECO:0000256" key="2">
    <source>
        <dbReference type="ARBA" id="ARBA00022741"/>
    </source>
</evidence>
<organism evidence="7 8">
    <name type="scientific">Achlya hypogyna</name>
    <name type="common">Oomycete</name>
    <name type="synonym">Protoachlya hypogyna</name>
    <dbReference type="NCBI Taxonomy" id="1202772"/>
    <lineage>
        <taxon>Eukaryota</taxon>
        <taxon>Sar</taxon>
        <taxon>Stramenopiles</taxon>
        <taxon>Oomycota</taxon>
        <taxon>Saprolegniomycetes</taxon>
        <taxon>Saprolegniales</taxon>
        <taxon>Achlyaceae</taxon>
        <taxon>Achlya</taxon>
    </lineage>
</organism>
<accession>A0A1V9YD20</accession>
<evidence type="ECO:0000256" key="5">
    <source>
        <dbReference type="SAM" id="MobiDB-lite"/>
    </source>
</evidence>
<dbReference type="FunFam" id="3.40.50.300:FF:000093">
    <property type="entry name" value="Fidgetin-like 1"/>
    <property type="match status" value="1"/>
</dbReference>
<dbReference type="PANTHER" id="PTHR23074">
    <property type="entry name" value="AAA DOMAIN-CONTAINING"/>
    <property type="match status" value="1"/>
</dbReference>
<evidence type="ECO:0000259" key="6">
    <source>
        <dbReference type="SMART" id="SM00382"/>
    </source>
</evidence>
<dbReference type="Gene3D" id="3.40.50.300">
    <property type="entry name" value="P-loop containing nucleotide triphosphate hydrolases"/>
    <property type="match status" value="1"/>
</dbReference>
<keyword evidence="3 4" id="KW-0067">ATP-binding</keyword>
<dbReference type="Proteomes" id="UP000243579">
    <property type="component" value="Unassembled WGS sequence"/>
</dbReference>
<protein>
    <submittedName>
        <fullName evidence="7">Fidgetin-like protein</fullName>
    </submittedName>
</protein>
<dbReference type="SUPFAM" id="SSF52540">
    <property type="entry name" value="P-loop containing nucleoside triphosphate hydrolases"/>
    <property type="match status" value="1"/>
</dbReference>